<dbReference type="Gene3D" id="1.10.8.260">
    <property type="entry name" value="HI0933 insert domain-like"/>
    <property type="match status" value="1"/>
</dbReference>
<evidence type="ECO:0000256" key="2">
    <source>
        <dbReference type="ARBA" id="ARBA00022630"/>
    </source>
</evidence>
<dbReference type="InterPro" id="IPR004792">
    <property type="entry name" value="BaiN-like"/>
</dbReference>
<name>A0A5A9W166_9GAMM</name>
<dbReference type="Pfam" id="PF03486">
    <property type="entry name" value="HI0933_like"/>
    <property type="match status" value="1"/>
</dbReference>
<dbReference type="InterPro" id="IPR036188">
    <property type="entry name" value="FAD/NAD-bd_sf"/>
</dbReference>
<dbReference type="Gene3D" id="2.40.30.10">
    <property type="entry name" value="Translation factors"/>
    <property type="match status" value="1"/>
</dbReference>
<feature type="domain" description="RsdA/BaiN/AoA(So)-like insert" evidence="5">
    <location>
        <begin position="206"/>
        <end position="359"/>
    </location>
</feature>
<dbReference type="OrthoDB" id="9773233at2"/>
<dbReference type="InterPro" id="IPR057661">
    <property type="entry name" value="RsdA/BaiN/AoA(So)_Rossmann"/>
</dbReference>
<dbReference type="RefSeq" id="WP_149391456.1">
    <property type="nucleotide sequence ID" value="NZ_SMRS01000007.1"/>
</dbReference>
<keyword evidence="7" id="KW-1185">Reference proteome</keyword>
<dbReference type="InterPro" id="IPR023166">
    <property type="entry name" value="BaiN-like_dom_sf"/>
</dbReference>
<keyword evidence="3" id="KW-0274">FAD</keyword>
<dbReference type="PANTHER" id="PTHR42887">
    <property type="entry name" value="OS12G0638800 PROTEIN"/>
    <property type="match status" value="1"/>
</dbReference>
<reference evidence="6 7" key="1">
    <citation type="submission" date="2019-03" db="EMBL/GenBank/DDBJ databases">
        <title>Nitrincola sp. nov. isolated from an Indian soda lake.</title>
        <authorList>
            <person name="Joshi A."/>
            <person name="Thite S.V."/>
            <person name="Joseph N."/>
            <person name="Dhotre D."/>
            <person name="Moorthy M."/>
            <person name="Shouche Y.S."/>
        </authorList>
    </citation>
    <scope>NUCLEOTIDE SEQUENCE [LARGE SCALE GENOMIC DNA]</scope>
    <source>
        <strain evidence="6 7">MEB193</strain>
    </source>
</reference>
<accession>A0A5A9W166</accession>
<dbReference type="PRINTS" id="PR00411">
    <property type="entry name" value="PNDRDTASEI"/>
</dbReference>
<dbReference type="PRINTS" id="PR00368">
    <property type="entry name" value="FADPNR"/>
</dbReference>
<gene>
    <name evidence="6" type="ORF">E1H14_10665</name>
</gene>
<proteinExistence type="predicted"/>
<dbReference type="PANTHER" id="PTHR42887:SF2">
    <property type="entry name" value="OS12G0638800 PROTEIN"/>
    <property type="match status" value="1"/>
</dbReference>
<dbReference type="NCBIfam" id="TIGR00275">
    <property type="entry name" value="aminoacetone oxidase family FAD-binding enzyme"/>
    <property type="match status" value="1"/>
</dbReference>
<dbReference type="AlphaFoldDB" id="A0A5A9W166"/>
<evidence type="ECO:0000256" key="1">
    <source>
        <dbReference type="ARBA" id="ARBA00001974"/>
    </source>
</evidence>
<dbReference type="SUPFAM" id="SSF51905">
    <property type="entry name" value="FAD/NAD(P)-binding domain"/>
    <property type="match status" value="1"/>
</dbReference>
<dbReference type="InterPro" id="IPR055178">
    <property type="entry name" value="RsdA/BaiN/AoA(So)-like_dom"/>
</dbReference>
<dbReference type="Gene3D" id="3.50.50.60">
    <property type="entry name" value="FAD/NAD(P)-binding domain"/>
    <property type="match status" value="1"/>
</dbReference>
<dbReference type="Pfam" id="PF22780">
    <property type="entry name" value="HI0933_like_1st"/>
    <property type="match status" value="1"/>
</dbReference>
<dbReference type="EMBL" id="SMRS01000007">
    <property type="protein sequence ID" value="KAA0874224.1"/>
    <property type="molecule type" value="Genomic_DNA"/>
</dbReference>
<evidence type="ECO:0000259" key="4">
    <source>
        <dbReference type="Pfam" id="PF03486"/>
    </source>
</evidence>
<evidence type="ECO:0000259" key="5">
    <source>
        <dbReference type="Pfam" id="PF22780"/>
    </source>
</evidence>
<dbReference type="Proteomes" id="UP000325302">
    <property type="component" value="Unassembled WGS sequence"/>
</dbReference>
<dbReference type="SUPFAM" id="SSF160996">
    <property type="entry name" value="HI0933 insert domain-like"/>
    <property type="match status" value="1"/>
</dbReference>
<comment type="caution">
    <text evidence="6">The sequence shown here is derived from an EMBL/GenBank/DDBJ whole genome shotgun (WGS) entry which is preliminary data.</text>
</comment>
<evidence type="ECO:0000256" key="3">
    <source>
        <dbReference type="ARBA" id="ARBA00022827"/>
    </source>
</evidence>
<evidence type="ECO:0000313" key="6">
    <source>
        <dbReference type="EMBL" id="KAA0874224.1"/>
    </source>
</evidence>
<comment type="cofactor">
    <cofactor evidence="1">
        <name>FAD</name>
        <dbReference type="ChEBI" id="CHEBI:57692"/>
    </cofactor>
</comment>
<sequence>MPDTLPEFFDVIVIGAGAAGLMCAATAGQRGRRVLVLDHANKVGKKILMSGGGRCNFTNLKVEPTHYLSANHHFCISALRRYTSADFIELVDRYALEYHEKTLGQLFCNHRAKDVLNILLAECELGGVQIETRCVVHQVSALSEQSADCQSADCSSARYRLHTARGVVYCESLVVATGGLSIPTLGSSGFGYDLARQFGLAVTDLQAALVPFVLNGEWLARVQALAGVALPVEVSCQKQSFREALLFTHKGLSGPAILQISSYWKPGEKVTIDLLPGESLVEQLQAWQKEGRKAELKTLLAQRLPKRLVQVWLDLPGLQTLASKPLAELSKVDIQILADAFHAWPCWPAGTEGYKTAEVTLGGVSTDAISSKTFEAKTQPGLFFIGEVLDVTGWLGGYNFQWAWASGWCAGQYV</sequence>
<evidence type="ECO:0000313" key="7">
    <source>
        <dbReference type="Proteomes" id="UP000325302"/>
    </source>
</evidence>
<protein>
    <submittedName>
        <fullName evidence="6">NAD(P)/FAD-dependent oxidoreductase</fullName>
    </submittedName>
</protein>
<keyword evidence="2" id="KW-0285">Flavoprotein</keyword>
<feature type="domain" description="RsdA/BaiN/AoA(So)-like Rossmann fold-like" evidence="4">
    <location>
        <begin position="10"/>
        <end position="412"/>
    </location>
</feature>
<organism evidence="6 7">
    <name type="scientific">Nitrincola tapanii</name>
    <dbReference type="NCBI Taxonomy" id="1708751"/>
    <lineage>
        <taxon>Bacteria</taxon>
        <taxon>Pseudomonadati</taxon>
        <taxon>Pseudomonadota</taxon>
        <taxon>Gammaproteobacteria</taxon>
        <taxon>Oceanospirillales</taxon>
        <taxon>Oceanospirillaceae</taxon>
        <taxon>Nitrincola</taxon>
    </lineage>
</organism>